<feature type="signal peptide" evidence="1">
    <location>
        <begin position="1"/>
        <end position="22"/>
    </location>
</feature>
<sequence>MISRTLKGAAAAVGTSVLVVTAGSGATAVAQTTVQPQAVQGLIKGGADGSQRTLMCPPEENVLSGGFVVSAPEGRRLGHVPADLTESRPTEDATGWVVTVRKDLAPDGRSRPSAHGGPADLTLYVVCTQGENTPGG</sequence>
<evidence type="ECO:0000313" key="3">
    <source>
        <dbReference type="Proteomes" id="UP001152519"/>
    </source>
</evidence>
<organism evidence="2 3">
    <name type="scientific">Actinacidiphila cocklensis</name>
    <dbReference type="NCBI Taxonomy" id="887465"/>
    <lineage>
        <taxon>Bacteria</taxon>
        <taxon>Bacillati</taxon>
        <taxon>Actinomycetota</taxon>
        <taxon>Actinomycetes</taxon>
        <taxon>Kitasatosporales</taxon>
        <taxon>Streptomycetaceae</taxon>
        <taxon>Actinacidiphila</taxon>
    </lineage>
</organism>
<gene>
    <name evidence="2" type="ORF">SCOCK_740018</name>
</gene>
<dbReference type="RefSeq" id="WP_251500454.1">
    <property type="nucleotide sequence ID" value="NZ_CAJSLV010000108.1"/>
</dbReference>
<keyword evidence="3" id="KW-1185">Reference proteome</keyword>
<dbReference type="EMBL" id="CAJSLV010000108">
    <property type="protein sequence ID" value="CAG6398712.1"/>
    <property type="molecule type" value="Genomic_DNA"/>
</dbReference>
<keyword evidence="1" id="KW-0732">Signal</keyword>
<dbReference type="Proteomes" id="UP001152519">
    <property type="component" value="Unassembled WGS sequence"/>
</dbReference>
<comment type="caution">
    <text evidence="2">The sequence shown here is derived from an EMBL/GenBank/DDBJ whole genome shotgun (WGS) entry which is preliminary data.</text>
</comment>
<feature type="chain" id="PRO_5040861266" description="Secreted protein" evidence="1">
    <location>
        <begin position="23"/>
        <end position="136"/>
    </location>
</feature>
<evidence type="ECO:0000313" key="2">
    <source>
        <dbReference type="EMBL" id="CAG6398712.1"/>
    </source>
</evidence>
<proteinExistence type="predicted"/>
<reference evidence="2" key="1">
    <citation type="submission" date="2021-05" db="EMBL/GenBank/DDBJ databases">
        <authorList>
            <person name="Arsene-Ploetze F."/>
        </authorList>
    </citation>
    <scope>NUCLEOTIDE SEQUENCE</scope>
    <source>
        <strain evidence="2">DSM 42138</strain>
    </source>
</reference>
<protein>
    <recommendedName>
        <fullName evidence="4">Secreted protein</fullName>
    </recommendedName>
</protein>
<name>A0A9W4GVK9_9ACTN</name>
<evidence type="ECO:0000256" key="1">
    <source>
        <dbReference type="SAM" id="SignalP"/>
    </source>
</evidence>
<evidence type="ECO:0008006" key="4">
    <source>
        <dbReference type="Google" id="ProtNLM"/>
    </source>
</evidence>
<dbReference type="AlphaFoldDB" id="A0A9W4GVK9"/>
<accession>A0A9W4GVK9</accession>